<evidence type="ECO:0000313" key="4">
    <source>
        <dbReference type="Proteomes" id="UP001230220"/>
    </source>
</evidence>
<dbReference type="Proteomes" id="UP001230220">
    <property type="component" value="Unassembled WGS sequence"/>
</dbReference>
<feature type="compositionally biased region" description="Basic and acidic residues" evidence="1">
    <location>
        <begin position="43"/>
        <end position="52"/>
    </location>
</feature>
<feature type="signal peptide" evidence="2">
    <location>
        <begin position="1"/>
        <end position="21"/>
    </location>
</feature>
<feature type="compositionally biased region" description="Polar residues" evidence="1">
    <location>
        <begin position="31"/>
        <end position="42"/>
    </location>
</feature>
<comment type="caution">
    <text evidence="3">The sequence shown here is derived from an EMBL/GenBank/DDBJ whole genome shotgun (WGS) entry which is preliminary data.</text>
</comment>
<name>A0ABU0DZG7_9FIRM</name>
<gene>
    <name evidence="3" type="ORF">J2S15_000697</name>
</gene>
<feature type="chain" id="PRO_5046787035" description="Lipoprotein" evidence="2">
    <location>
        <begin position="22"/>
        <end position="136"/>
    </location>
</feature>
<dbReference type="PROSITE" id="PS51257">
    <property type="entry name" value="PROKAR_LIPOPROTEIN"/>
    <property type="match status" value="1"/>
</dbReference>
<dbReference type="EMBL" id="JAUSUR010000001">
    <property type="protein sequence ID" value="MDQ0359966.1"/>
    <property type="molecule type" value="Genomic_DNA"/>
</dbReference>
<organism evidence="3 4">
    <name type="scientific">Breznakia pachnodae</name>
    <dbReference type="NCBI Taxonomy" id="265178"/>
    <lineage>
        <taxon>Bacteria</taxon>
        <taxon>Bacillati</taxon>
        <taxon>Bacillota</taxon>
        <taxon>Erysipelotrichia</taxon>
        <taxon>Erysipelotrichales</taxon>
        <taxon>Erysipelotrichaceae</taxon>
        <taxon>Breznakia</taxon>
    </lineage>
</organism>
<protein>
    <recommendedName>
        <fullName evidence="5">Lipoprotein</fullName>
    </recommendedName>
</protein>
<keyword evidence="4" id="KW-1185">Reference proteome</keyword>
<proteinExistence type="predicted"/>
<dbReference type="RefSeq" id="WP_307405520.1">
    <property type="nucleotide sequence ID" value="NZ_JAUSUR010000001.1"/>
</dbReference>
<evidence type="ECO:0000256" key="2">
    <source>
        <dbReference type="SAM" id="SignalP"/>
    </source>
</evidence>
<accession>A0ABU0DZG7</accession>
<sequence length="136" mass="15374">MKKSIVLVVLFTLLFSSGCSSNDDTAKSNQDDNTVNTSSQQETKSDESKADDTVTTSSLSQLQYDYVINTFEEYGYTPPSSDNWIIKHEGDKKIAIIIKEKDGNQYNVNKLIFLWENDEAQLLLVKINNQVMHGNE</sequence>
<evidence type="ECO:0000256" key="1">
    <source>
        <dbReference type="SAM" id="MobiDB-lite"/>
    </source>
</evidence>
<feature type="region of interest" description="Disordered" evidence="1">
    <location>
        <begin position="21"/>
        <end position="55"/>
    </location>
</feature>
<evidence type="ECO:0000313" key="3">
    <source>
        <dbReference type="EMBL" id="MDQ0359966.1"/>
    </source>
</evidence>
<evidence type="ECO:0008006" key="5">
    <source>
        <dbReference type="Google" id="ProtNLM"/>
    </source>
</evidence>
<reference evidence="3 4" key="1">
    <citation type="submission" date="2023-07" db="EMBL/GenBank/DDBJ databases">
        <title>Genomic Encyclopedia of Type Strains, Phase IV (KMG-IV): sequencing the most valuable type-strain genomes for metagenomic binning, comparative biology and taxonomic classification.</title>
        <authorList>
            <person name="Goeker M."/>
        </authorList>
    </citation>
    <scope>NUCLEOTIDE SEQUENCE [LARGE SCALE GENOMIC DNA]</scope>
    <source>
        <strain evidence="3 4">DSM 16784</strain>
    </source>
</reference>
<keyword evidence="2" id="KW-0732">Signal</keyword>